<keyword evidence="1" id="KW-0812">Transmembrane</keyword>
<name>A0A0N0BHC2_9HYME</name>
<keyword evidence="1" id="KW-1133">Transmembrane helix</keyword>
<keyword evidence="3" id="KW-1185">Reference proteome</keyword>
<evidence type="ECO:0000256" key="1">
    <source>
        <dbReference type="SAM" id="Phobius"/>
    </source>
</evidence>
<dbReference type="AlphaFoldDB" id="A0A0N0BHC2"/>
<accession>A0A0N0BHC2</accession>
<feature type="transmembrane region" description="Helical" evidence="1">
    <location>
        <begin position="59"/>
        <end position="78"/>
    </location>
</feature>
<proteinExistence type="predicted"/>
<organism evidence="2 3">
    <name type="scientific">Melipona quadrifasciata</name>
    <dbReference type="NCBI Taxonomy" id="166423"/>
    <lineage>
        <taxon>Eukaryota</taxon>
        <taxon>Metazoa</taxon>
        <taxon>Ecdysozoa</taxon>
        <taxon>Arthropoda</taxon>
        <taxon>Hexapoda</taxon>
        <taxon>Insecta</taxon>
        <taxon>Pterygota</taxon>
        <taxon>Neoptera</taxon>
        <taxon>Endopterygota</taxon>
        <taxon>Hymenoptera</taxon>
        <taxon>Apocrita</taxon>
        <taxon>Aculeata</taxon>
        <taxon>Apoidea</taxon>
        <taxon>Anthophila</taxon>
        <taxon>Apidae</taxon>
        <taxon>Melipona</taxon>
    </lineage>
</organism>
<gene>
    <name evidence="2" type="ORF">WN51_12442</name>
</gene>
<protein>
    <submittedName>
        <fullName evidence="2">Uncharacterized protein</fullName>
    </submittedName>
</protein>
<dbReference type="Proteomes" id="UP000053105">
    <property type="component" value="Unassembled WGS sequence"/>
</dbReference>
<sequence>MKSYDLTYNRFLAIKIIKNILQWAAVNSNSSRKNTLRKIPTEFTSIQQRKQQSESNSTALGSLSAIIVPSIFPIYLFWKDRFGGLLFIRLSLLFSGRCDDTRRANVIGRPVFRHFEVEESYTIVE</sequence>
<reference evidence="2 3" key="1">
    <citation type="submission" date="2015-07" db="EMBL/GenBank/DDBJ databases">
        <title>The genome of Melipona quadrifasciata.</title>
        <authorList>
            <person name="Pan H."/>
            <person name="Kapheim K."/>
        </authorList>
    </citation>
    <scope>NUCLEOTIDE SEQUENCE [LARGE SCALE GENOMIC DNA]</scope>
    <source>
        <strain evidence="2">0111107301</strain>
        <tissue evidence="2">Whole body</tissue>
    </source>
</reference>
<evidence type="ECO:0000313" key="3">
    <source>
        <dbReference type="Proteomes" id="UP000053105"/>
    </source>
</evidence>
<keyword evidence="1" id="KW-0472">Membrane</keyword>
<dbReference type="EMBL" id="KQ435756">
    <property type="protein sequence ID" value="KOX76012.1"/>
    <property type="molecule type" value="Genomic_DNA"/>
</dbReference>
<evidence type="ECO:0000313" key="2">
    <source>
        <dbReference type="EMBL" id="KOX76012.1"/>
    </source>
</evidence>